<keyword evidence="2" id="KW-0175">Coiled coil</keyword>
<accession>A0A060SH88</accession>
<evidence type="ECO:0000259" key="3">
    <source>
        <dbReference type="SMART" id="SM00937"/>
    </source>
</evidence>
<dbReference type="PANTHER" id="PTHR43116">
    <property type="entry name" value="PEPTIDE CHAIN RELEASE FACTOR 2"/>
    <property type="match status" value="1"/>
</dbReference>
<proteinExistence type="inferred from homology"/>
<dbReference type="STRING" id="5643.A0A060SH88"/>
<dbReference type="Gene3D" id="3.30.70.1660">
    <property type="match status" value="1"/>
</dbReference>
<evidence type="ECO:0000313" key="4">
    <source>
        <dbReference type="EMBL" id="CDO73755.1"/>
    </source>
</evidence>
<dbReference type="EMBL" id="CCBP010000123">
    <property type="protein sequence ID" value="CDO73755.1"/>
    <property type="molecule type" value="Genomic_DNA"/>
</dbReference>
<comment type="similarity">
    <text evidence="1">Belongs to the prokaryotic/mitochondrial release factor family.</text>
</comment>
<dbReference type="Pfam" id="PF00472">
    <property type="entry name" value="RF-1"/>
    <property type="match status" value="1"/>
</dbReference>
<dbReference type="OMA" id="YVFHPYQ"/>
<dbReference type="Proteomes" id="UP000029665">
    <property type="component" value="Unassembled WGS sequence"/>
</dbReference>
<dbReference type="SMART" id="SM00937">
    <property type="entry name" value="PCRF"/>
    <property type="match status" value="1"/>
</dbReference>
<sequence>MLSALRQSARTVSQRRIPLVIAKKLQTGSLAWSADFEASSAAYSGRDVSVDLREALIRAEAKLDSVHDYLQSDQVHKEIQEKQAILEDVILWTTKPGAATEAQARLLELQRQLSTRDALQKSLKKLKERAAVAQAMKDADIQRAILLETLGLQQSTTEYLVSLWLSDPVEQSSAFIEVRAGSETPEASDWTAMLARMYTKWAQSRHYAVKTVHQTPKGVSGVTSATLLVEGPYAYGYAQYESGIHRLELGSASDNAYARAAPASASVRVSPYLEEDSLDPGIELKPADVEVTAMHGSEGGGQHVDRKADAVHVVHLPTGIEVTCQQEPSRHQNEALALSLLKAKLYDVGLQKRAQSAADGRNSLPSNSWDLEIRTYALEPSPIIRDPRTEFVARSSAAQDVLNGRLQGFMVASLRKFKKKKV</sequence>
<evidence type="ECO:0000256" key="2">
    <source>
        <dbReference type="SAM" id="Coils"/>
    </source>
</evidence>
<feature type="domain" description="Peptide chain release factor" evidence="3">
    <location>
        <begin position="131"/>
        <end position="241"/>
    </location>
</feature>
<organism evidence="4 5">
    <name type="scientific">Pycnoporus cinnabarinus</name>
    <name type="common">Cinnabar-red polypore</name>
    <name type="synonym">Trametes cinnabarina</name>
    <dbReference type="NCBI Taxonomy" id="5643"/>
    <lineage>
        <taxon>Eukaryota</taxon>
        <taxon>Fungi</taxon>
        <taxon>Dikarya</taxon>
        <taxon>Basidiomycota</taxon>
        <taxon>Agaricomycotina</taxon>
        <taxon>Agaricomycetes</taxon>
        <taxon>Polyporales</taxon>
        <taxon>Polyporaceae</taxon>
        <taxon>Trametes</taxon>
    </lineage>
</organism>
<dbReference type="GO" id="GO:0003747">
    <property type="term" value="F:translation release factor activity"/>
    <property type="evidence" value="ECO:0007669"/>
    <property type="project" value="InterPro"/>
</dbReference>
<dbReference type="InterPro" id="IPR005139">
    <property type="entry name" value="PCRF"/>
</dbReference>
<evidence type="ECO:0000313" key="5">
    <source>
        <dbReference type="Proteomes" id="UP000029665"/>
    </source>
</evidence>
<dbReference type="HOGENOM" id="CLU_036856_6_0_1"/>
<protein>
    <recommendedName>
        <fullName evidence="3">Peptide chain release factor domain-containing protein</fullName>
    </recommendedName>
</protein>
<name>A0A060SH88_PYCCI</name>
<keyword evidence="5" id="KW-1185">Reference proteome</keyword>
<dbReference type="Gene3D" id="3.30.160.20">
    <property type="match status" value="1"/>
</dbReference>
<dbReference type="InterPro" id="IPR000352">
    <property type="entry name" value="Pep_chain_release_fac_I"/>
</dbReference>
<dbReference type="SUPFAM" id="SSF75620">
    <property type="entry name" value="Release factor"/>
    <property type="match status" value="1"/>
</dbReference>
<gene>
    <name evidence="4" type="ORF">BN946_scf185015.g83</name>
</gene>
<dbReference type="GO" id="GO:0032543">
    <property type="term" value="P:mitochondrial translation"/>
    <property type="evidence" value="ECO:0007669"/>
    <property type="project" value="UniProtKB-ARBA"/>
</dbReference>
<dbReference type="OrthoDB" id="2019491at2759"/>
<dbReference type="AlphaFoldDB" id="A0A060SH88"/>
<evidence type="ECO:0000256" key="1">
    <source>
        <dbReference type="ARBA" id="ARBA00010835"/>
    </source>
</evidence>
<reference evidence="4" key="1">
    <citation type="submission" date="2014-01" db="EMBL/GenBank/DDBJ databases">
        <title>The genome of the white-rot fungus Pycnoporus cinnabarinus: a basidiomycete model with a versatile arsenal for lignocellulosic biomass breakdown.</title>
        <authorList>
            <person name="Levasseur A."/>
            <person name="Lomascolo A."/>
            <person name="Ruiz-Duenas F.J."/>
            <person name="Uzan E."/>
            <person name="Piumi F."/>
            <person name="Kues U."/>
            <person name="Ram A.F.J."/>
            <person name="Murat C."/>
            <person name="Haon M."/>
            <person name="Benoit I."/>
            <person name="Arfi Y."/>
            <person name="Chevret D."/>
            <person name="Drula E."/>
            <person name="Kwon M.J."/>
            <person name="Gouret P."/>
            <person name="Lesage-Meessen L."/>
            <person name="Lombard V."/>
            <person name="Mariette J."/>
            <person name="Noirot C."/>
            <person name="Park J."/>
            <person name="Patyshakuliyeva A."/>
            <person name="Wieneger R.A.B."/>
            <person name="Wosten H.A.B."/>
            <person name="Martin F."/>
            <person name="Coutinho P.M."/>
            <person name="de Vries R."/>
            <person name="Martinez A.T."/>
            <person name="Klopp C."/>
            <person name="Pontarotti P."/>
            <person name="Henrissat B."/>
            <person name="Record E."/>
        </authorList>
    </citation>
    <scope>NUCLEOTIDE SEQUENCE [LARGE SCALE GENOMIC DNA]</scope>
    <source>
        <strain evidence="4">BRFM137</strain>
    </source>
</reference>
<feature type="coiled-coil region" evidence="2">
    <location>
        <begin position="109"/>
        <end position="136"/>
    </location>
</feature>
<dbReference type="InterPro" id="IPR045853">
    <property type="entry name" value="Pep_chain_release_fac_I_sf"/>
</dbReference>
<dbReference type="GO" id="GO:0005739">
    <property type="term" value="C:mitochondrion"/>
    <property type="evidence" value="ECO:0007669"/>
    <property type="project" value="GOC"/>
</dbReference>
<dbReference type="Pfam" id="PF03462">
    <property type="entry name" value="PCRF"/>
    <property type="match status" value="1"/>
</dbReference>
<comment type="caution">
    <text evidence="4">The sequence shown here is derived from an EMBL/GenBank/DDBJ whole genome shotgun (WGS) entry which is preliminary data.</text>
</comment>
<dbReference type="PANTHER" id="PTHR43116:SF3">
    <property type="entry name" value="CLASS I PEPTIDE CHAIN RELEASE FACTOR"/>
    <property type="match status" value="1"/>
</dbReference>